<proteinExistence type="inferred from homology"/>
<evidence type="ECO:0000256" key="5">
    <source>
        <dbReference type="ARBA" id="ARBA00022989"/>
    </source>
</evidence>
<dbReference type="AlphaFoldDB" id="A0A134A0N4"/>
<dbReference type="InterPro" id="IPR000620">
    <property type="entry name" value="EamA_dom"/>
</dbReference>
<evidence type="ECO:0000313" key="10">
    <source>
        <dbReference type="Proteomes" id="UP000070394"/>
    </source>
</evidence>
<feature type="transmembrane region" description="Helical" evidence="7">
    <location>
        <begin position="95"/>
        <end position="113"/>
    </location>
</feature>
<evidence type="ECO:0000256" key="3">
    <source>
        <dbReference type="ARBA" id="ARBA00022475"/>
    </source>
</evidence>
<protein>
    <submittedName>
        <fullName evidence="9">Putative membrane protein</fullName>
    </submittedName>
</protein>
<feature type="transmembrane region" description="Helical" evidence="7">
    <location>
        <begin position="66"/>
        <end position="89"/>
    </location>
</feature>
<dbReference type="SUPFAM" id="SSF103481">
    <property type="entry name" value="Multidrug resistance efflux transporter EmrE"/>
    <property type="match status" value="2"/>
</dbReference>
<reference evidence="10" key="1">
    <citation type="submission" date="2016-01" db="EMBL/GenBank/DDBJ databases">
        <authorList>
            <person name="Mitreva M."/>
            <person name="Pepin K.H."/>
            <person name="Mihindukulasuriya K.A."/>
            <person name="Fulton R."/>
            <person name="Fronick C."/>
            <person name="O'Laughlin M."/>
            <person name="Miner T."/>
            <person name="Herter B."/>
            <person name="Rosa B.A."/>
            <person name="Cordes M."/>
            <person name="Tomlinson C."/>
            <person name="Wollam A."/>
            <person name="Palsikar V.B."/>
            <person name="Mardis E.R."/>
            <person name="Wilson R.K."/>
        </authorList>
    </citation>
    <scope>NUCLEOTIDE SEQUENCE [LARGE SCALE GENOMIC DNA]</scope>
    <source>
        <strain evidence="10">DNF00896</strain>
    </source>
</reference>
<sequence>MKKEKIQAFLALFTATFFWASAYIFVKQLLDNVSPYVMLVVRFGLASLILIVIYNKRLLQINLEMLKAGIIMGVFLFGEFFTFTVGLQYTTTSRSSLIIASYIILLPFAYLLIMRKRPSLSDIIVSIICMIGVFFILGNDLGSFHLGDIYCILCALFYALYIVISSKYSRRYDSGILNVLQVSTTATLSMVVLLFVKDHRFYVTFRDGFQLIYLIILCTTLPFFLILYGMKHVSATTSGILLSFESVMAAFMGIMVLHEPFTLNLFIGGTIIIFSFILSELLPKILKR</sequence>
<evidence type="ECO:0000313" key="9">
    <source>
        <dbReference type="EMBL" id="KXB61239.1"/>
    </source>
</evidence>
<dbReference type="RefSeq" id="WP_060930069.1">
    <property type="nucleotide sequence ID" value="NZ_KQ959772.1"/>
</dbReference>
<evidence type="ECO:0000259" key="8">
    <source>
        <dbReference type="Pfam" id="PF00892"/>
    </source>
</evidence>
<feature type="transmembrane region" description="Helical" evidence="7">
    <location>
        <begin position="120"/>
        <end position="138"/>
    </location>
</feature>
<dbReference type="Proteomes" id="UP000070394">
    <property type="component" value="Unassembled WGS sequence"/>
</dbReference>
<dbReference type="PANTHER" id="PTHR42920">
    <property type="entry name" value="OS03G0707200 PROTEIN-RELATED"/>
    <property type="match status" value="1"/>
</dbReference>
<dbReference type="OrthoDB" id="9804865at2"/>
<keyword evidence="10" id="KW-1185">Reference proteome</keyword>
<name>A0A134A0N4_9FIRM</name>
<feature type="domain" description="EamA" evidence="8">
    <location>
        <begin position="9"/>
        <end position="137"/>
    </location>
</feature>
<accession>A0A134A0N4</accession>
<keyword evidence="6 7" id="KW-0472">Membrane</keyword>
<feature type="transmembrane region" description="Helical" evidence="7">
    <location>
        <begin position="263"/>
        <end position="282"/>
    </location>
</feature>
<feature type="transmembrane region" description="Helical" evidence="7">
    <location>
        <begin position="144"/>
        <end position="164"/>
    </location>
</feature>
<feature type="transmembrane region" description="Helical" evidence="7">
    <location>
        <begin position="176"/>
        <end position="196"/>
    </location>
</feature>
<organism evidence="9 10">
    <name type="scientific">Lachnoanaerobaculum saburreum</name>
    <dbReference type="NCBI Taxonomy" id="467210"/>
    <lineage>
        <taxon>Bacteria</taxon>
        <taxon>Bacillati</taxon>
        <taxon>Bacillota</taxon>
        <taxon>Clostridia</taxon>
        <taxon>Lachnospirales</taxon>
        <taxon>Lachnospiraceae</taxon>
        <taxon>Lachnoanaerobaculum</taxon>
    </lineage>
</organism>
<feature type="transmembrane region" description="Helical" evidence="7">
    <location>
        <begin position="208"/>
        <end position="228"/>
    </location>
</feature>
<evidence type="ECO:0000256" key="2">
    <source>
        <dbReference type="ARBA" id="ARBA00007362"/>
    </source>
</evidence>
<comment type="caution">
    <text evidence="9">The sequence shown here is derived from an EMBL/GenBank/DDBJ whole genome shotgun (WGS) entry which is preliminary data.</text>
</comment>
<feature type="domain" description="EamA" evidence="8">
    <location>
        <begin position="146"/>
        <end position="278"/>
    </location>
</feature>
<dbReference type="STRING" id="467210.HMPREF1866_00013"/>
<dbReference type="EMBL" id="LSDA01000001">
    <property type="protein sequence ID" value="KXB61239.1"/>
    <property type="molecule type" value="Genomic_DNA"/>
</dbReference>
<keyword evidence="5 7" id="KW-1133">Transmembrane helix</keyword>
<dbReference type="PANTHER" id="PTHR42920:SF5">
    <property type="entry name" value="EAMA DOMAIN-CONTAINING PROTEIN"/>
    <property type="match status" value="1"/>
</dbReference>
<feature type="transmembrane region" description="Helical" evidence="7">
    <location>
        <begin position="240"/>
        <end position="257"/>
    </location>
</feature>
<evidence type="ECO:0000256" key="6">
    <source>
        <dbReference type="ARBA" id="ARBA00023136"/>
    </source>
</evidence>
<evidence type="ECO:0000256" key="1">
    <source>
        <dbReference type="ARBA" id="ARBA00004651"/>
    </source>
</evidence>
<feature type="transmembrane region" description="Helical" evidence="7">
    <location>
        <begin position="32"/>
        <end position="54"/>
    </location>
</feature>
<dbReference type="InterPro" id="IPR051258">
    <property type="entry name" value="Diverse_Substrate_Transporter"/>
</dbReference>
<dbReference type="GO" id="GO:0005886">
    <property type="term" value="C:plasma membrane"/>
    <property type="evidence" value="ECO:0007669"/>
    <property type="project" value="UniProtKB-SubCell"/>
</dbReference>
<gene>
    <name evidence="9" type="ORF">HMPREF1866_00013</name>
</gene>
<keyword evidence="4 7" id="KW-0812">Transmembrane</keyword>
<comment type="subcellular location">
    <subcellularLocation>
        <location evidence="1">Cell membrane</location>
        <topology evidence="1">Multi-pass membrane protein</topology>
    </subcellularLocation>
</comment>
<dbReference type="InterPro" id="IPR037185">
    <property type="entry name" value="EmrE-like"/>
</dbReference>
<dbReference type="PATRIC" id="fig|467210.3.peg.13"/>
<dbReference type="Pfam" id="PF00892">
    <property type="entry name" value="EamA"/>
    <property type="match status" value="2"/>
</dbReference>
<keyword evidence="3" id="KW-1003">Cell membrane</keyword>
<evidence type="ECO:0000256" key="7">
    <source>
        <dbReference type="SAM" id="Phobius"/>
    </source>
</evidence>
<evidence type="ECO:0000256" key="4">
    <source>
        <dbReference type="ARBA" id="ARBA00022692"/>
    </source>
</evidence>
<comment type="similarity">
    <text evidence="2">Belongs to the EamA transporter family.</text>
</comment>